<gene>
    <name evidence="9" type="ORF">GGD55_000967</name>
</gene>
<feature type="chain" id="PRO_5031449881" evidence="7">
    <location>
        <begin position="22"/>
        <end position="127"/>
    </location>
</feature>
<dbReference type="InterPro" id="IPR002327">
    <property type="entry name" value="Cyt_c_1A/1B"/>
</dbReference>
<keyword evidence="2 6" id="KW-0349">Heme</keyword>
<evidence type="ECO:0000256" key="2">
    <source>
        <dbReference type="ARBA" id="ARBA00022617"/>
    </source>
</evidence>
<dbReference type="Proteomes" id="UP000585507">
    <property type="component" value="Unassembled WGS sequence"/>
</dbReference>
<dbReference type="PROSITE" id="PS51007">
    <property type="entry name" value="CYTC"/>
    <property type="match status" value="1"/>
</dbReference>
<accession>A0A7W8U7K8</accession>
<dbReference type="PRINTS" id="PR00604">
    <property type="entry name" value="CYTCHRMECIAB"/>
</dbReference>
<keyword evidence="1" id="KW-0813">Transport</keyword>
<dbReference type="InterPro" id="IPR036909">
    <property type="entry name" value="Cyt_c-like_dom_sf"/>
</dbReference>
<dbReference type="PANTHER" id="PTHR11961">
    <property type="entry name" value="CYTOCHROME C"/>
    <property type="match status" value="1"/>
</dbReference>
<name>A0A7W8U7K8_9HYPH</name>
<comment type="caution">
    <text evidence="9">The sequence shown here is derived from an EMBL/GenBank/DDBJ whole genome shotgun (WGS) entry which is preliminary data.</text>
</comment>
<keyword evidence="4" id="KW-0249">Electron transport</keyword>
<keyword evidence="10" id="KW-1185">Reference proteome</keyword>
<evidence type="ECO:0000256" key="5">
    <source>
        <dbReference type="ARBA" id="ARBA00023004"/>
    </source>
</evidence>
<dbReference type="RefSeq" id="WP_018326895.1">
    <property type="nucleotide sequence ID" value="NZ_JACHBK010000002.1"/>
</dbReference>
<sequence>MPLRLSLISACLCLWAGLAHADGDAGAGAQVFRKCGACHAASEPVNRVGPSLLGVIGRPVATFAGYSYSAAMKAFGEGGKVWDETLLAEYLLSPKAMVPGTKMSFPGLKKPHDIENVIAYLKATATK</sequence>
<dbReference type="Gene3D" id="1.10.760.10">
    <property type="entry name" value="Cytochrome c-like domain"/>
    <property type="match status" value="1"/>
</dbReference>
<dbReference type="GO" id="GO:0009055">
    <property type="term" value="F:electron transfer activity"/>
    <property type="evidence" value="ECO:0007669"/>
    <property type="project" value="InterPro"/>
</dbReference>
<evidence type="ECO:0000256" key="3">
    <source>
        <dbReference type="ARBA" id="ARBA00022723"/>
    </source>
</evidence>
<dbReference type="InterPro" id="IPR009056">
    <property type="entry name" value="Cyt_c-like_dom"/>
</dbReference>
<feature type="signal peptide" evidence="7">
    <location>
        <begin position="1"/>
        <end position="21"/>
    </location>
</feature>
<evidence type="ECO:0000256" key="6">
    <source>
        <dbReference type="PROSITE-ProRule" id="PRU00433"/>
    </source>
</evidence>
<dbReference type="GO" id="GO:0020037">
    <property type="term" value="F:heme binding"/>
    <property type="evidence" value="ECO:0007669"/>
    <property type="project" value="InterPro"/>
</dbReference>
<feature type="domain" description="Cytochrome c" evidence="8">
    <location>
        <begin position="23"/>
        <end position="125"/>
    </location>
</feature>
<reference evidence="9 10" key="1">
    <citation type="submission" date="2020-08" db="EMBL/GenBank/DDBJ databases">
        <title>Genomic Encyclopedia of Type Strains, Phase IV (KMG-V): Genome sequencing to study the core and pangenomes of soil and plant-associated prokaryotes.</title>
        <authorList>
            <person name="Whitman W."/>
        </authorList>
    </citation>
    <scope>NUCLEOTIDE SEQUENCE [LARGE SCALE GENOMIC DNA]</scope>
    <source>
        <strain evidence="9 10">SEMIA 4084</strain>
    </source>
</reference>
<evidence type="ECO:0000313" key="10">
    <source>
        <dbReference type="Proteomes" id="UP000585507"/>
    </source>
</evidence>
<evidence type="ECO:0000313" key="9">
    <source>
        <dbReference type="EMBL" id="MBB5534296.1"/>
    </source>
</evidence>
<evidence type="ECO:0000256" key="4">
    <source>
        <dbReference type="ARBA" id="ARBA00022982"/>
    </source>
</evidence>
<dbReference type="EMBL" id="JACHBK010000002">
    <property type="protein sequence ID" value="MBB5534296.1"/>
    <property type="molecule type" value="Genomic_DNA"/>
</dbReference>
<keyword evidence="5 6" id="KW-0408">Iron</keyword>
<organism evidence="9 10">
    <name type="scientific">Rhizobium giardinii</name>
    <dbReference type="NCBI Taxonomy" id="56731"/>
    <lineage>
        <taxon>Bacteria</taxon>
        <taxon>Pseudomonadati</taxon>
        <taxon>Pseudomonadota</taxon>
        <taxon>Alphaproteobacteria</taxon>
        <taxon>Hyphomicrobiales</taxon>
        <taxon>Rhizobiaceae</taxon>
        <taxon>Rhizobium/Agrobacterium group</taxon>
        <taxon>Rhizobium</taxon>
    </lineage>
</organism>
<dbReference type="AlphaFoldDB" id="A0A7W8U7K8"/>
<dbReference type="SUPFAM" id="SSF46626">
    <property type="entry name" value="Cytochrome c"/>
    <property type="match status" value="1"/>
</dbReference>
<evidence type="ECO:0000259" key="8">
    <source>
        <dbReference type="PROSITE" id="PS51007"/>
    </source>
</evidence>
<keyword evidence="3 6" id="KW-0479">Metal-binding</keyword>
<evidence type="ECO:0000256" key="1">
    <source>
        <dbReference type="ARBA" id="ARBA00022448"/>
    </source>
</evidence>
<dbReference type="GO" id="GO:0046872">
    <property type="term" value="F:metal ion binding"/>
    <property type="evidence" value="ECO:0007669"/>
    <property type="project" value="UniProtKB-KW"/>
</dbReference>
<keyword evidence="7" id="KW-0732">Signal</keyword>
<protein>
    <submittedName>
        <fullName evidence="9">Cytochrome c</fullName>
    </submittedName>
</protein>
<evidence type="ECO:0000256" key="7">
    <source>
        <dbReference type="SAM" id="SignalP"/>
    </source>
</evidence>
<proteinExistence type="predicted"/>